<keyword evidence="12" id="KW-0346">Stress response</keyword>
<keyword evidence="3 12" id="KW-1003">Cell membrane</keyword>
<gene>
    <name evidence="12 14" type="primary">htpX</name>
    <name evidence="14" type="ORF">E4656_08135</name>
</gene>
<feature type="transmembrane region" description="Helical" evidence="12">
    <location>
        <begin position="36"/>
        <end position="56"/>
    </location>
</feature>
<dbReference type="AlphaFoldDB" id="A0A4Z0WG29"/>
<feature type="transmembrane region" description="Helical" evidence="12">
    <location>
        <begin position="7"/>
        <end position="30"/>
    </location>
</feature>
<dbReference type="InterPro" id="IPR022919">
    <property type="entry name" value="Pept_M48_protease_HtpX"/>
</dbReference>
<dbReference type="RefSeq" id="WP_135482699.1">
    <property type="nucleotide sequence ID" value="NZ_SRMF01000002.1"/>
</dbReference>
<keyword evidence="5 12" id="KW-0812">Transmembrane</keyword>
<dbReference type="GO" id="GO:0008270">
    <property type="term" value="F:zinc ion binding"/>
    <property type="evidence" value="ECO:0007669"/>
    <property type="project" value="UniProtKB-UniRule"/>
</dbReference>
<feature type="binding site" evidence="12">
    <location>
        <position position="146"/>
    </location>
    <ligand>
        <name>Zn(2+)</name>
        <dbReference type="ChEBI" id="CHEBI:29105"/>
        <note>catalytic</note>
    </ligand>
</feature>
<feature type="domain" description="Peptidase M48" evidence="13">
    <location>
        <begin position="77"/>
        <end position="284"/>
    </location>
</feature>
<keyword evidence="11 12" id="KW-0472">Membrane</keyword>
<proteinExistence type="inferred from homology"/>
<sequence length="285" mass="30630">MRIMLFILTNIGIIVTFGIFTNIVLPLFGVRLEGTGLLLVFAAMFGMGGSFISLLLSKKMAIKATGARVIEQPRTADEQWLMQTVARLAKEANIGMPSVAVYGGQEINAFATGAKRDDALVAVSAGLLQNMQRDEQEAVLAHEVAHIANGDMVTLTLIQGVVNTFVIFFARIVANLVSNALGGRNGQGLGFFGYIAVVMVLEVIFGLLASVVVHWFSRKREYAADAGSARLVGKDKMIAALQRLKGSKETELEGNLVAFGILGKGRELLATHPSLDDRIAALQRL</sequence>
<keyword evidence="4 12" id="KW-0645">Protease</keyword>
<reference evidence="14 15" key="1">
    <citation type="submission" date="2019-04" db="EMBL/GenBank/DDBJ databases">
        <title>Natronospirillum operosus gen. nov., sp. nov., a haloalkaliphilic satellite isolated from decaying biomass of laboratory culture of cyanobacterium Geitlerinema sp. and proposal of Natronospirillaceae fam. nov. and Saccharospirillaceae fam. nov.</title>
        <authorList>
            <person name="Kevbrin V."/>
            <person name="Boltyanskaya Y."/>
            <person name="Koziaeva V."/>
            <person name="Grouzdev D.S."/>
            <person name="Park M."/>
            <person name="Cho J."/>
        </authorList>
    </citation>
    <scope>NUCLEOTIDE SEQUENCE [LARGE SCALE GENOMIC DNA]</scope>
    <source>
        <strain evidence="14 15">G-116</strain>
    </source>
</reference>
<evidence type="ECO:0000256" key="3">
    <source>
        <dbReference type="ARBA" id="ARBA00022475"/>
    </source>
</evidence>
<evidence type="ECO:0000256" key="7">
    <source>
        <dbReference type="ARBA" id="ARBA00022801"/>
    </source>
</evidence>
<feature type="active site" evidence="12">
    <location>
        <position position="143"/>
    </location>
</feature>
<dbReference type="PANTHER" id="PTHR43221:SF1">
    <property type="entry name" value="PROTEASE HTPX"/>
    <property type="match status" value="1"/>
</dbReference>
<dbReference type="GO" id="GO:0006508">
    <property type="term" value="P:proteolysis"/>
    <property type="evidence" value="ECO:0007669"/>
    <property type="project" value="UniProtKB-KW"/>
</dbReference>
<evidence type="ECO:0000256" key="1">
    <source>
        <dbReference type="ARBA" id="ARBA00004651"/>
    </source>
</evidence>
<dbReference type="OrthoDB" id="15218at2"/>
<keyword evidence="7 12" id="KW-0378">Hydrolase</keyword>
<evidence type="ECO:0000256" key="8">
    <source>
        <dbReference type="ARBA" id="ARBA00022833"/>
    </source>
</evidence>
<evidence type="ECO:0000256" key="6">
    <source>
        <dbReference type="ARBA" id="ARBA00022723"/>
    </source>
</evidence>
<dbReference type="InterPro" id="IPR001915">
    <property type="entry name" value="Peptidase_M48"/>
</dbReference>
<dbReference type="HAMAP" id="MF_00188">
    <property type="entry name" value="Pept_M48_protease_HtpX"/>
    <property type="match status" value="1"/>
</dbReference>
<keyword evidence="10 12" id="KW-0482">Metalloprotease</keyword>
<evidence type="ECO:0000256" key="12">
    <source>
        <dbReference type="HAMAP-Rule" id="MF_00188"/>
    </source>
</evidence>
<comment type="similarity">
    <text evidence="2 12">Belongs to the peptidase M48B family.</text>
</comment>
<evidence type="ECO:0000256" key="5">
    <source>
        <dbReference type="ARBA" id="ARBA00022692"/>
    </source>
</evidence>
<dbReference type="Pfam" id="PF01435">
    <property type="entry name" value="Peptidase_M48"/>
    <property type="match status" value="1"/>
</dbReference>
<feature type="binding site" evidence="12">
    <location>
        <position position="221"/>
    </location>
    <ligand>
        <name>Zn(2+)</name>
        <dbReference type="ChEBI" id="CHEBI:29105"/>
        <note>catalytic</note>
    </ligand>
</feature>
<keyword evidence="15" id="KW-1185">Reference proteome</keyword>
<evidence type="ECO:0000259" key="13">
    <source>
        <dbReference type="Pfam" id="PF01435"/>
    </source>
</evidence>
<feature type="binding site" evidence="12">
    <location>
        <position position="142"/>
    </location>
    <ligand>
        <name>Zn(2+)</name>
        <dbReference type="ChEBI" id="CHEBI:29105"/>
        <note>catalytic</note>
    </ligand>
</feature>
<comment type="subcellular location">
    <subcellularLocation>
        <location evidence="1 12">Cell membrane</location>
        <topology evidence="1 12">Multi-pass membrane protein</topology>
    </subcellularLocation>
</comment>
<dbReference type="GO" id="GO:0005886">
    <property type="term" value="C:plasma membrane"/>
    <property type="evidence" value="ECO:0007669"/>
    <property type="project" value="UniProtKB-SubCell"/>
</dbReference>
<evidence type="ECO:0000256" key="9">
    <source>
        <dbReference type="ARBA" id="ARBA00022989"/>
    </source>
</evidence>
<protein>
    <recommendedName>
        <fullName evidence="12">Protease HtpX</fullName>
        <ecNumber evidence="12">3.4.24.-</ecNumber>
    </recommendedName>
    <alternativeName>
        <fullName evidence="12">Heat shock protein HtpX</fullName>
    </alternativeName>
</protein>
<dbReference type="EC" id="3.4.24.-" evidence="12"/>
<feature type="transmembrane region" description="Helical" evidence="12">
    <location>
        <begin position="194"/>
        <end position="216"/>
    </location>
</feature>
<dbReference type="Gene3D" id="3.30.2010.10">
    <property type="entry name" value="Metalloproteases ('zincins'), catalytic domain"/>
    <property type="match status" value="1"/>
</dbReference>
<evidence type="ECO:0000256" key="10">
    <source>
        <dbReference type="ARBA" id="ARBA00023049"/>
    </source>
</evidence>
<feature type="transmembrane region" description="Helical" evidence="12">
    <location>
        <begin position="152"/>
        <end position="174"/>
    </location>
</feature>
<evidence type="ECO:0000256" key="11">
    <source>
        <dbReference type="ARBA" id="ARBA00023136"/>
    </source>
</evidence>
<comment type="cofactor">
    <cofactor evidence="12">
        <name>Zn(2+)</name>
        <dbReference type="ChEBI" id="CHEBI:29105"/>
    </cofactor>
    <text evidence="12">Binds 1 zinc ion per subunit.</text>
</comment>
<evidence type="ECO:0000256" key="2">
    <source>
        <dbReference type="ARBA" id="ARBA00009779"/>
    </source>
</evidence>
<accession>A0A4Z0WG29</accession>
<dbReference type="Proteomes" id="UP000297475">
    <property type="component" value="Unassembled WGS sequence"/>
</dbReference>
<keyword evidence="9 12" id="KW-1133">Transmembrane helix</keyword>
<comment type="caution">
    <text evidence="14">The sequence shown here is derived from an EMBL/GenBank/DDBJ whole genome shotgun (WGS) entry which is preliminary data.</text>
</comment>
<name>A0A4Z0WG29_9GAMM</name>
<keyword evidence="8 12" id="KW-0862">Zinc</keyword>
<dbReference type="GO" id="GO:0004222">
    <property type="term" value="F:metalloendopeptidase activity"/>
    <property type="evidence" value="ECO:0007669"/>
    <property type="project" value="UniProtKB-UniRule"/>
</dbReference>
<dbReference type="EMBL" id="SRMF01000002">
    <property type="protein sequence ID" value="TGG94131.1"/>
    <property type="molecule type" value="Genomic_DNA"/>
</dbReference>
<dbReference type="PANTHER" id="PTHR43221">
    <property type="entry name" value="PROTEASE HTPX"/>
    <property type="match status" value="1"/>
</dbReference>
<evidence type="ECO:0000313" key="15">
    <source>
        <dbReference type="Proteomes" id="UP000297475"/>
    </source>
</evidence>
<dbReference type="InterPro" id="IPR050083">
    <property type="entry name" value="HtpX_protease"/>
</dbReference>
<dbReference type="CDD" id="cd07335">
    <property type="entry name" value="M48B_HtpX_like"/>
    <property type="match status" value="1"/>
</dbReference>
<dbReference type="NCBIfam" id="NF003965">
    <property type="entry name" value="PRK05457.1"/>
    <property type="match status" value="1"/>
</dbReference>
<evidence type="ECO:0000313" key="14">
    <source>
        <dbReference type="EMBL" id="TGG94131.1"/>
    </source>
</evidence>
<keyword evidence="6 12" id="KW-0479">Metal-binding</keyword>
<evidence type="ECO:0000256" key="4">
    <source>
        <dbReference type="ARBA" id="ARBA00022670"/>
    </source>
</evidence>
<organism evidence="14 15">
    <name type="scientific">Natronospirillum operosum</name>
    <dbReference type="NCBI Taxonomy" id="2759953"/>
    <lineage>
        <taxon>Bacteria</taxon>
        <taxon>Pseudomonadati</taxon>
        <taxon>Pseudomonadota</taxon>
        <taxon>Gammaproteobacteria</taxon>
        <taxon>Oceanospirillales</taxon>
        <taxon>Natronospirillaceae</taxon>
        <taxon>Natronospirillum</taxon>
    </lineage>
</organism>